<evidence type="ECO:0000313" key="1">
    <source>
        <dbReference type="EMBL" id="DAD44433.1"/>
    </source>
</evidence>
<keyword evidence="2" id="KW-1185">Reference proteome</keyword>
<dbReference type="AlphaFoldDB" id="A0A822ZIG7"/>
<dbReference type="EMBL" id="DUZY01000007">
    <property type="protein sequence ID" value="DAD44433.1"/>
    <property type="molecule type" value="Genomic_DNA"/>
</dbReference>
<sequence>MIKRKLTAFQRLNFTADDVLECLSMSDKIIRMGSTGTLYKREGGGRALKNPIEAWSRHRLHHQQNTREQIKT</sequence>
<dbReference type="Proteomes" id="UP000607653">
    <property type="component" value="Unassembled WGS sequence"/>
</dbReference>
<name>A0A822ZIG7_NELNU</name>
<comment type="caution">
    <text evidence="1">The sequence shown here is derived from an EMBL/GenBank/DDBJ whole genome shotgun (WGS) entry which is preliminary data.</text>
</comment>
<evidence type="ECO:0000313" key="2">
    <source>
        <dbReference type="Proteomes" id="UP000607653"/>
    </source>
</evidence>
<protein>
    <submittedName>
        <fullName evidence="1">Uncharacterized protein</fullName>
    </submittedName>
</protein>
<proteinExistence type="predicted"/>
<reference evidence="1 2" key="1">
    <citation type="journal article" date="2020" name="Mol. Biol. Evol.">
        <title>Distinct Expression and Methylation Patterns for Genes with Different Fates following a Single Whole-Genome Duplication in Flowering Plants.</title>
        <authorList>
            <person name="Shi T."/>
            <person name="Rahmani R.S."/>
            <person name="Gugger P.F."/>
            <person name="Wang M."/>
            <person name="Li H."/>
            <person name="Zhang Y."/>
            <person name="Li Z."/>
            <person name="Wang Q."/>
            <person name="Van de Peer Y."/>
            <person name="Marchal K."/>
            <person name="Chen J."/>
        </authorList>
    </citation>
    <scope>NUCLEOTIDE SEQUENCE [LARGE SCALE GENOMIC DNA]</scope>
    <source>
        <tissue evidence="1">Leaf</tissue>
    </source>
</reference>
<organism evidence="1 2">
    <name type="scientific">Nelumbo nucifera</name>
    <name type="common">Sacred lotus</name>
    <dbReference type="NCBI Taxonomy" id="4432"/>
    <lineage>
        <taxon>Eukaryota</taxon>
        <taxon>Viridiplantae</taxon>
        <taxon>Streptophyta</taxon>
        <taxon>Embryophyta</taxon>
        <taxon>Tracheophyta</taxon>
        <taxon>Spermatophyta</taxon>
        <taxon>Magnoliopsida</taxon>
        <taxon>Proteales</taxon>
        <taxon>Nelumbonaceae</taxon>
        <taxon>Nelumbo</taxon>
    </lineage>
</organism>
<accession>A0A822ZIG7</accession>
<gene>
    <name evidence="1" type="ORF">HUJ06_002664</name>
</gene>